<dbReference type="PIRSF" id="PIRSF019574">
    <property type="entry name" value="Periplasmic_polyamine_BP"/>
    <property type="match status" value="1"/>
</dbReference>
<evidence type="ECO:0000256" key="5">
    <source>
        <dbReference type="PIRSR" id="PIRSR019574-1"/>
    </source>
</evidence>
<keyword evidence="4" id="KW-0574">Periplasm</keyword>
<proteinExistence type="predicted"/>
<feature type="signal peptide" evidence="6">
    <location>
        <begin position="1"/>
        <end position="24"/>
    </location>
</feature>
<organism evidence="7 8">
    <name type="scientific">Aphanothece hegewaldii CCALA 016</name>
    <dbReference type="NCBI Taxonomy" id="2107694"/>
    <lineage>
        <taxon>Bacteria</taxon>
        <taxon>Bacillati</taxon>
        <taxon>Cyanobacteriota</taxon>
        <taxon>Cyanophyceae</taxon>
        <taxon>Oscillatoriophycideae</taxon>
        <taxon>Chroococcales</taxon>
        <taxon>Aphanothecaceae</taxon>
        <taxon>Aphanothece</taxon>
    </lineage>
</organism>
<keyword evidence="3 6" id="KW-0732">Signal</keyword>
<dbReference type="PANTHER" id="PTHR30222:SF17">
    <property type="entry name" value="SPERMIDINE_PUTRESCINE-BINDING PERIPLASMIC PROTEIN"/>
    <property type="match status" value="1"/>
</dbReference>
<dbReference type="AlphaFoldDB" id="A0A2T1LS52"/>
<dbReference type="PANTHER" id="PTHR30222">
    <property type="entry name" value="SPERMIDINE/PUTRESCINE-BINDING PERIPLASMIC PROTEIN"/>
    <property type="match status" value="1"/>
</dbReference>
<dbReference type="GO" id="GO:0019808">
    <property type="term" value="F:polyamine binding"/>
    <property type="evidence" value="ECO:0007669"/>
    <property type="project" value="InterPro"/>
</dbReference>
<comment type="subcellular location">
    <subcellularLocation>
        <location evidence="1">Periplasm</location>
    </subcellularLocation>
</comment>
<reference evidence="7 8" key="2">
    <citation type="submission" date="2018-03" db="EMBL/GenBank/DDBJ databases">
        <authorList>
            <person name="Keele B.F."/>
        </authorList>
    </citation>
    <scope>NUCLEOTIDE SEQUENCE [LARGE SCALE GENOMIC DNA]</scope>
    <source>
        <strain evidence="7 8">CCALA 016</strain>
    </source>
</reference>
<comment type="caution">
    <text evidence="7">The sequence shown here is derived from an EMBL/GenBank/DDBJ whole genome shotgun (WGS) entry which is preliminary data.</text>
</comment>
<dbReference type="GO" id="GO:0042597">
    <property type="term" value="C:periplasmic space"/>
    <property type="evidence" value="ECO:0007669"/>
    <property type="project" value="UniProtKB-SubCell"/>
</dbReference>
<feature type="binding site" evidence="5">
    <location>
        <position position="97"/>
    </location>
    <ligand>
        <name>spermidine</name>
        <dbReference type="ChEBI" id="CHEBI:57834"/>
    </ligand>
</feature>
<dbReference type="SUPFAM" id="SSF53850">
    <property type="entry name" value="Periplasmic binding protein-like II"/>
    <property type="match status" value="1"/>
</dbReference>
<evidence type="ECO:0000256" key="1">
    <source>
        <dbReference type="ARBA" id="ARBA00004418"/>
    </source>
</evidence>
<name>A0A2T1LS52_9CHRO</name>
<evidence type="ECO:0000256" key="4">
    <source>
        <dbReference type="ARBA" id="ARBA00022764"/>
    </source>
</evidence>
<dbReference type="Proteomes" id="UP000239001">
    <property type="component" value="Unassembled WGS sequence"/>
</dbReference>
<dbReference type="CDD" id="cd13590">
    <property type="entry name" value="PBP2_PotD_PotF_like"/>
    <property type="match status" value="1"/>
</dbReference>
<dbReference type="OrthoDB" id="9769319at2"/>
<dbReference type="EMBL" id="PXOH01000038">
    <property type="protein sequence ID" value="PSF32263.1"/>
    <property type="molecule type" value="Genomic_DNA"/>
</dbReference>
<feature type="chain" id="PRO_5015734135" evidence="6">
    <location>
        <begin position="25"/>
        <end position="363"/>
    </location>
</feature>
<dbReference type="RefSeq" id="WP_106459022.1">
    <property type="nucleotide sequence ID" value="NZ_PXOH01000038.1"/>
</dbReference>
<protein>
    <submittedName>
        <fullName evidence="7">ABC transporter substrate-binding protein</fullName>
    </submittedName>
</protein>
<dbReference type="PRINTS" id="PR00909">
    <property type="entry name" value="SPERMDNBNDNG"/>
</dbReference>
<dbReference type="InterPro" id="IPR006059">
    <property type="entry name" value="SBP"/>
</dbReference>
<gene>
    <name evidence="7" type="ORF">C7H19_21770</name>
</gene>
<dbReference type="Pfam" id="PF13416">
    <property type="entry name" value="SBP_bac_8"/>
    <property type="match status" value="1"/>
</dbReference>
<accession>A0A2T1LS52</accession>
<reference evidence="7 8" key="1">
    <citation type="submission" date="2018-03" db="EMBL/GenBank/DDBJ databases">
        <title>The ancient ancestry and fast evolution of plastids.</title>
        <authorList>
            <person name="Moore K.R."/>
            <person name="Magnabosco C."/>
            <person name="Momper L."/>
            <person name="Gold D.A."/>
            <person name="Bosak T."/>
            <person name="Fournier G.P."/>
        </authorList>
    </citation>
    <scope>NUCLEOTIDE SEQUENCE [LARGE SCALE GENOMIC DNA]</scope>
    <source>
        <strain evidence="7 8">CCALA 016</strain>
    </source>
</reference>
<sequence>MKKRLRSLLFIFLIGVILPFGCMANNPNSTQQPDQTTSANVLSVYNYSTYIEPAVITEFEQKYKTKVQYDTFESPDDLYAKMKAGNPGYDLIFPTDYLVTIMGKEGILEPLNHDKIPNLKNIDQKFLNPPFDPDNKYSLPYQWGTLGLGYNLKKTGKELESWQEIFNPKYKGKVAFTEEMRMMMGGILIYLGYDPNTTNPEEINKAKDFIIKNKDNIAAFAPDTGQVLLDQGQVDIAVEWSGDIFQVMEENPDLRYVIPKEGTIIWVDNFAIPKGAPHPDLAEQFINFLLAPEISAKTSNYIKYGTPNKVSIEKGLINKSELNNPAIYPPPEVYKKLIFINDVGEATRLYDEAWTEAKLGVGK</sequence>
<evidence type="ECO:0000256" key="6">
    <source>
        <dbReference type="SAM" id="SignalP"/>
    </source>
</evidence>
<evidence type="ECO:0000313" key="8">
    <source>
        <dbReference type="Proteomes" id="UP000239001"/>
    </source>
</evidence>
<keyword evidence="2" id="KW-0813">Transport</keyword>
<evidence type="ECO:0000313" key="7">
    <source>
        <dbReference type="EMBL" id="PSF32263.1"/>
    </source>
</evidence>
<evidence type="ECO:0000256" key="3">
    <source>
        <dbReference type="ARBA" id="ARBA00022729"/>
    </source>
</evidence>
<keyword evidence="8" id="KW-1185">Reference proteome</keyword>
<dbReference type="InterPro" id="IPR001188">
    <property type="entry name" value="Sperm_putr-bd"/>
</dbReference>
<dbReference type="Gene3D" id="3.40.190.10">
    <property type="entry name" value="Periplasmic binding protein-like II"/>
    <property type="match status" value="2"/>
</dbReference>
<evidence type="ECO:0000256" key="2">
    <source>
        <dbReference type="ARBA" id="ARBA00022448"/>
    </source>
</evidence>
<dbReference type="GO" id="GO:0015846">
    <property type="term" value="P:polyamine transport"/>
    <property type="evidence" value="ECO:0007669"/>
    <property type="project" value="InterPro"/>
</dbReference>